<dbReference type="PRINTS" id="PR00926">
    <property type="entry name" value="MITOCARRIER"/>
</dbReference>
<dbReference type="GO" id="GO:0016020">
    <property type="term" value="C:membrane"/>
    <property type="evidence" value="ECO:0007669"/>
    <property type="project" value="UniProtKB-SubCell"/>
</dbReference>
<dbReference type="InterPro" id="IPR023395">
    <property type="entry name" value="MCP_dom_sf"/>
</dbReference>
<keyword evidence="5" id="KW-0677">Repeat</keyword>
<dbReference type="EMBL" id="CAJPVJ010026150">
    <property type="protein sequence ID" value="CAG2179193.1"/>
    <property type="molecule type" value="Genomic_DNA"/>
</dbReference>
<evidence type="ECO:0000256" key="4">
    <source>
        <dbReference type="ARBA" id="ARBA00022692"/>
    </source>
</evidence>
<dbReference type="SUPFAM" id="SSF103506">
    <property type="entry name" value="Mitochondrial carrier"/>
    <property type="match status" value="1"/>
</dbReference>
<dbReference type="AlphaFoldDB" id="A0A7R9QXE9"/>
<proteinExistence type="inferred from homology"/>
<dbReference type="PANTHER" id="PTHR24089">
    <property type="entry name" value="SOLUTE CARRIER FAMILY 25"/>
    <property type="match status" value="1"/>
</dbReference>
<dbReference type="Proteomes" id="UP000728032">
    <property type="component" value="Unassembled WGS sequence"/>
</dbReference>
<feature type="repeat" description="Solcar" evidence="7">
    <location>
        <begin position="111"/>
        <end position="196"/>
    </location>
</feature>
<dbReference type="InterPro" id="IPR002067">
    <property type="entry name" value="MCP"/>
</dbReference>
<keyword evidence="10" id="KW-1185">Reference proteome</keyword>
<reference evidence="9" key="1">
    <citation type="submission" date="2020-11" db="EMBL/GenBank/DDBJ databases">
        <authorList>
            <person name="Tran Van P."/>
        </authorList>
    </citation>
    <scope>NUCLEOTIDE SEQUENCE</scope>
</reference>
<dbReference type="OrthoDB" id="270584at2759"/>
<evidence type="ECO:0000256" key="2">
    <source>
        <dbReference type="ARBA" id="ARBA00006375"/>
    </source>
</evidence>
<sequence>MVETNGSNKLSQSKRVLTSLMAGATAGALAKTVIAPLDRTKINFQTQNLSFNFREAFVFLVNTYKRSGLKSLWRGNSATMVRVMPYAAIQYSSHEQFKHLLNVETNAQKRERPALSFVAGSLAGVVSTTATYPLDLARARMAVTHKEQYRDLSAVFMKTIKDEKFSRLYRGFVPTLIGVIPYSGFGFFTYETLKRF</sequence>
<feature type="repeat" description="Solcar" evidence="7">
    <location>
        <begin position="14"/>
        <end position="100"/>
    </location>
</feature>
<comment type="subcellular location">
    <subcellularLocation>
        <location evidence="1">Membrane</location>
        <topology evidence="1">Multi-pass membrane protein</topology>
    </subcellularLocation>
</comment>
<name>A0A7R9QXE9_9ACAR</name>
<keyword evidence="4 7" id="KW-0812">Transmembrane</keyword>
<evidence type="ECO:0000256" key="5">
    <source>
        <dbReference type="ARBA" id="ARBA00022737"/>
    </source>
</evidence>
<dbReference type="Gene3D" id="1.50.40.10">
    <property type="entry name" value="Mitochondrial carrier domain"/>
    <property type="match status" value="1"/>
</dbReference>
<organism evidence="9">
    <name type="scientific">Oppiella nova</name>
    <dbReference type="NCBI Taxonomy" id="334625"/>
    <lineage>
        <taxon>Eukaryota</taxon>
        <taxon>Metazoa</taxon>
        <taxon>Ecdysozoa</taxon>
        <taxon>Arthropoda</taxon>
        <taxon>Chelicerata</taxon>
        <taxon>Arachnida</taxon>
        <taxon>Acari</taxon>
        <taxon>Acariformes</taxon>
        <taxon>Sarcoptiformes</taxon>
        <taxon>Oribatida</taxon>
        <taxon>Brachypylina</taxon>
        <taxon>Oppioidea</taxon>
        <taxon>Oppiidae</taxon>
        <taxon>Oppiella</taxon>
    </lineage>
</organism>
<evidence type="ECO:0000256" key="1">
    <source>
        <dbReference type="ARBA" id="ARBA00004141"/>
    </source>
</evidence>
<dbReference type="PROSITE" id="PS50920">
    <property type="entry name" value="SOLCAR"/>
    <property type="match status" value="2"/>
</dbReference>
<dbReference type="GO" id="GO:0055085">
    <property type="term" value="P:transmembrane transport"/>
    <property type="evidence" value="ECO:0007669"/>
    <property type="project" value="InterPro"/>
</dbReference>
<keyword evidence="3 8" id="KW-0813">Transport</keyword>
<dbReference type="Pfam" id="PF00153">
    <property type="entry name" value="Mito_carr"/>
    <property type="match status" value="2"/>
</dbReference>
<evidence type="ECO:0000313" key="10">
    <source>
        <dbReference type="Proteomes" id="UP000728032"/>
    </source>
</evidence>
<gene>
    <name evidence="9" type="ORF">ONB1V03_LOCUS18617</name>
</gene>
<evidence type="ECO:0000256" key="3">
    <source>
        <dbReference type="ARBA" id="ARBA00022448"/>
    </source>
</evidence>
<evidence type="ECO:0000256" key="6">
    <source>
        <dbReference type="ARBA" id="ARBA00023136"/>
    </source>
</evidence>
<feature type="non-terminal residue" evidence="9">
    <location>
        <position position="196"/>
    </location>
</feature>
<evidence type="ECO:0000256" key="8">
    <source>
        <dbReference type="RuleBase" id="RU000488"/>
    </source>
</evidence>
<evidence type="ECO:0008006" key="11">
    <source>
        <dbReference type="Google" id="ProtNLM"/>
    </source>
</evidence>
<evidence type="ECO:0000313" key="9">
    <source>
        <dbReference type="EMBL" id="CAD7662057.1"/>
    </source>
</evidence>
<dbReference type="EMBL" id="OC940975">
    <property type="protein sequence ID" value="CAD7662057.1"/>
    <property type="molecule type" value="Genomic_DNA"/>
</dbReference>
<comment type="similarity">
    <text evidence="2 8">Belongs to the mitochondrial carrier (TC 2.A.29) family.</text>
</comment>
<dbReference type="InterPro" id="IPR018108">
    <property type="entry name" value="MCP_transmembrane"/>
</dbReference>
<protein>
    <recommendedName>
        <fullName evidence="11">Mitochondrial coenzyme A transporter SLC25A42</fullName>
    </recommendedName>
</protein>
<accession>A0A7R9QXE9</accession>
<evidence type="ECO:0000256" key="7">
    <source>
        <dbReference type="PROSITE-ProRule" id="PRU00282"/>
    </source>
</evidence>
<keyword evidence="6 7" id="KW-0472">Membrane</keyword>